<dbReference type="GO" id="GO:0046872">
    <property type="term" value="F:metal ion binding"/>
    <property type="evidence" value="ECO:0007669"/>
    <property type="project" value="InterPro"/>
</dbReference>
<evidence type="ECO:0000259" key="5">
    <source>
        <dbReference type="Pfam" id="PF25137"/>
    </source>
</evidence>
<dbReference type="PANTHER" id="PTHR11496:SF102">
    <property type="entry name" value="ALCOHOL DEHYDROGENASE 4"/>
    <property type="match status" value="1"/>
</dbReference>
<gene>
    <name evidence="6" type="ORF">SSQG_06588</name>
</gene>
<proteinExistence type="inferred from homology"/>
<dbReference type="HOGENOM" id="CLU_007207_0_1_11"/>
<feature type="domain" description="Fe-containing alcohol dehydrogenase-like C-terminal" evidence="5">
    <location>
        <begin position="183"/>
        <end position="365"/>
    </location>
</feature>
<feature type="domain" description="Alcohol dehydrogenase iron-type/glycerol dehydrogenase GldA" evidence="4">
    <location>
        <begin position="28"/>
        <end position="172"/>
    </location>
</feature>
<dbReference type="AlphaFoldDB" id="D9X5T9"/>
<dbReference type="Gene3D" id="1.20.1090.10">
    <property type="entry name" value="Dehydroquinate synthase-like - alpha domain"/>
    <property type="match status" value="1"/>
</dbReference>
<dbReference type="Proteomes" id="UP000004184">
    <property type="component" value="Unassembled WGS sequence"/>
</dbReference>
<evidence type="ECO:0000256" key="3">
    <source>
        <dbReference type="ARBA" id="ARBA00023027"/>
    </source>
</evidence>
<keyword evidence="2" id="KW-0560">Oxidoreductase</keyword>
<dbReference type="Pfam" id="PF00465">
    <property type="entry name" value="Fe-ADH"/>
    <property type="match status" value="1"/>
</dbReference>
<keyword evidence="3" id="KW-0520">NAD</keyword>
<dbReference type="Pfam" id="PF25137">
    <property type="entry name" value="ADH_Fe_C"/>
    <property type="match status" value="1"/>
</dbReference>
<dbReference type="InterPro" id="IPR039697">
    <property type="entry name" value="Alcohol_dehydrogenase_Fe"/>
</dbReference>
<dbReference type="SUPFAM" id="SSF56796">
    <property type="entry name" value="Dehydroquinate synthase-like"/>
    <property type="match status" value="1"/>
</dbReference>
<name>D9X5T9_STRVT</name>
<evidence type="ECO:0000313" key="6">
    <source>
        <dbReference type="EMBL" id="EFL36070.1"/>
    </source>
</evidence>
<dbReference type="STRING" id="591159.SSQG_06588"/>
<dbReference type="InterPro" id="IPR001670">
    <property type="entry name" value="ADH_Fe/GldA"/>
</dbReference>
<protein>
    <submittedName>
        <fullName evidence="6">Maleylacetate reductase</fullName>
    </submittedName>
</protein>
<dbReference type="RefSeq" id="WP_003994212.1">
    <property type="nucleotide sequence ID" value="NZ_GG657757.1"/>
</dbReference>
<comment type="similarity">
    <text evidence="1">Belongs to the iron-containing alcohol dehydrogenase family.</text>
</comment>
<dbReference type="EMBL" id="GG657757">
    <property type="protein sequence ID" value="EFL36070.1"/>
    <property type="molecule type" value="Genomic_DNA"/>
</dbReference>
<evidence type="ECO:0000256" key="2">
    <source>
        <dbReference type="ARBA" id="ARBA00023002"/>
    </source>
</evidence>
<dbReference type="InterPro" id="IPR034786">
    <property type="entry name" value="MAR"/>
</dbReference>
<reference evidence="7" key="1">
    <citation type="submission" date="2009-02" db="EMBL/GenBank/DDBJ databases">
        <title>Annotation of Streptomyces viridochromogenes strain DSM 40736.</title>
        <authorList>
            <consortium name="The Broad Institute Genome Sequencing Platform"/>
            <consortium name="Broad Institute Microbial Sequencing Center"/>
            <person name="Fischbach M."/>
            <person name="Godfrey P."/>
            <person name="Ward D."/>
            <person name="Young S."/>
            <person name="Zeng Q."/>
            <person name="Koehrsen M."/>
            <person name="Alvarado L."/>
            <person name="Berlin A.M."/>
            <person name="Bochicchio J."/>
            <person name="Borenstein D."/>
            <person name="Chapman S.B."/>
            <person name="Chen Z."/>
            <person name="Engels R."/>
            <person name="Freedman E."/>
            <person name="Gellesch M."/>
            <person name="Goldberg J."/>
            <person name="Griggs A."/>
            <person name="Gujja S."/>
            <person name="Heilman E.R."/>
            <person name="Heiman D.I."/>
            <person name="Hepburn T.A."/>
            <person name="Howarth C."/>
            <person name="Jen D."/>
            <person name="Larson L."/>
            <person name="Lewis B."/>
            <person name="Mehta T."/>
            <person name="Park D."/>
            <person name="Pearson M."/>
            <person name="Richards J."/>
            <person name="Roberts A."/>
            <person name="Saif S."/>
            <person name="Shea T.D."/>
            <person name="Shenoy N."/>
            <person name="Sisk P."/>
            <person name="Stolte C."/>
            <person name="Sykes S.N."/>
            <person name="Thomson T."/>
            <person name="Walk T."/>
            <person name="White J."/>
            <person name="Yandava C."/>
            <person name="Straight P."/>
            <person name="Clardy J."/>
            <person name="Hung D."/>
            <person name="Kolter R."/>
            <person name="Mekalanos J."/>
            <person name="Walker S."/>
            <person name="Walsh C.T."/>
            <person name="Wieland-Brown L.C."/>
            <person name="Haas B."/>
            <person name="Nusbaum C."/>
            <person name="Birren B."/>
        </authorList>
    </citation>
    <scope>NUCLEOTIDE SEQUENCE [LARGE SCALE GENOMIC DNA]</scope>
    <source>
        <strain evidence="7">DSM 40736 / JCM 4977 / BCRC 1201 / Tue 494</strain>
    </source>
</reference>
<accession>D9X5T9</accession>
<sequence>MTSEGDISQGDIFRGDFFQGDFSYETRPVRVVFRPGAAVTATPGEAARLGLRRLLVVCGSRGERVARAVADALGDSCAGLHAEARMHVPVEDADRAVAVVRAAGADGCVAVGGGSAIGLGKAIALRTGLPLIAVPSTYSGSEMTPVWGLTEHGAKRTGRDPVVQPRSVVYDPRLTLSLPVPLTVTSGVNALAHAVEALYAPDASPLVSVMAEQGVRAMAEALPRLAADPKDLDARGRALYAAWLCGTCLGATTMGLHHKLCHVLGGSYGLPHAETHTVVLPYALAHNAPAVPQALTVLRRALDADDVPGALWELSGRLGAPRSLAELGLRESDVTPAADRVAGEPYANPRPVTAEGARAVLLAAYGGGPPQTTGLPFADTG</sequence>
<dbReference type="OrthoDB" id="3812122at2"/>
<evidence type="ECO:0000259" key="4">
    <source>
        <dbReference type="Pfam" id="PF00465"/>
    </source>
</evidence>
<organism evidence="6 7">
    <name type="scientific">Streptomyces viridochromogenes (strain DSM 40736 / JCM 4977 / BCRC 1201 / Tue 494)</name>
    <dbReference type="NCBI Taxonomy" id="591159"/>
    <lineage>
        <taxon>Bacteria</taxon>
        <taxon>Bacillati</taxon>
        <taxon>Actinomycetota</taxon>
        <taxon>Actinomycetes</taxon>
        <taxon>Kitasatosporales</taxon>
        <taxon>Streptomycetaceae</taxon>
        <taxon>Streptomyces</taxon>
    </lineage>
</organism>
<dbReference type="PANTHER" id="PTHR11496">
    <property type="entry name" value="ALCOHOL DEHYDROGENASE"/>
    <property type="match status" value="1"/>
</dbReference>
<dbReference type="Gene3D" id="3.40.50.1970">
    <property type="match status" value="1"/>
</dbReference>
<dbReference type="GO" id="GO:0018506">
    <property type="term" value="F:maleylacetate reductase activity"/>
    <property type="evidence" value="ECO:0007669"/>
    <property type="project" value="InterPro"/>
</dbReference>
<dbReference type="GO" id="GO:0004022">
    <property type="term" value="F:alcohol dehydrogenase (NAD+) activity"/>
    <property type="evidence" value="ECO:0007669"/>
    <property type="project" value="TreeGrafter"/>
</dbReference>
<keyword evidence="7" id="KW-1185">Reference proteome</keyword>
<evidence type="ECO:0000256" key="1">
    <source>
        <dbReference type="ARBA" id="ARBA00007358"/>
    </source>
</evidence>
<dbReference type="CDD" id="cd08177">
    <property type="entry name" value="MAR"/>
    <property type="match status" value="1"/>
</dbReference>
<dbReference type="InterPro" id="IPR056798">
    <property type="entry name" value="ADH_Fe_C"/>
</dbReference>
<evidence type="ECO:0000313" key="7">
    <source>
        <dbReference type="Proteomes" id="UP000004184"/>
    </source>
</evidence>
<dbReference type="eggNOG" id="COG1454">
    <property type="taxonomic scope" value="Bacteria"/>
</dbReference>